<evidence type="ECO:0000259" key="6">
    <source>
        <dbReference type="PROSITE" id="PS50850"/>
    </source>
</evidence>
<sequence>MSSTEHDIPGGTPAKSSSDYVEEKDIAVNVDPTRFLSDSHKAYLIERHGTLDLDPIPSMDPADPYNWALWKKTTNLALVAFHACMGTFTAAAIICAYEDISLDLGVSIQRVSYLTSLQIAILGGAPLLWKPLSHRFGRRPIFLLSLILSCVCNIGCAKSPDYASMAACRALVAFFISPAMAIGSGVVTETFFRHERAKYMGMWTIMVTLGVPIGPFIFGFVAQRVDYRWIYWVLAITNGIQAILYLFFGPETRYIGADVESESSAFKREYMSLRRIDPTPIKASEFVHPLTLFTNIPVLLATIAYSMVFLFSSVLNSVEVPQLLQSKFELNAQQLGLQFLGLIVGSLLGEQLGGFMSDMWMNARARKIGHKPAPEYRLWLSYIGFLLSIAGMIVFLVCTEQATPGQWNVKPVVGTGIAAFGNQVVTTVMTTYAVDTYPQDAGSVGVFINFVRSTWGFIGPFWFTSMFESVGIAKSSGIVVALIMGCSFFPTVYLQWQGKRLYSRDAHLPTVLSALNEYIPYLFAISHGLSAQYIQNDPSIYASGIGAGERIEVSLRAEIETAWKPTLSAGSGINIHASTTGPGAKSIRPRGGRVSGQGIDFEIAFTLTTLGYVLSRLARAGVLESLYAPTTQSQEQRTAAVQNATRNLLQASSVHALLASSPAFSAATTATVPDIDASTQSALSALALSEATLLAVLKDDAYVTACIQARNPNDREWMVRAPEIPKVRALLFARLCVRAAEYAEQAAAGLSAVGSGAGRTGRVDEEVTRYAGVLGRVARARACRFFGIDAELAGKAGEGIAWLRAARTALGLRGTAGSSSSGQDEGSGTSSKGGFSRLKREWAERREEKKIGKDAGGGRGDKGVLDAGDDAGRDEEGRVITMLETNWVKMNDTINTQVIPASAPLLANLPSGRDIHTPPAPYQPAYLDEDQLVRMRAPPDESVNMRFGSDPDDSEEEAVPVGGPVAPGAFPDRSQTASNVYY</sequence>
<keyword evidence="5" id="KW-0812">Transmembrane</keyword>
<feature type="transmembrane region" description="Helical" evidence="5">
    <location>
        <begin position="76"/>
        <end position="99"/>
    </location>
</feature>
<evidence type="ECO:0000313" key="8">
    <source>
        <dbReference type="EMBL" id="OKP11552.1"/>
    </source>
</evidence>
<dbReference type="Gene3D" id="1.25.40.280">
    <property type="entry name" value="alix/aip1 like domains"/>
    <property type="match status" value="1"/>
</dbReference>
<keyword evidence="5" id="KW-1133">Transmembrane helix</keyword>
<dbReference type="PANTHER" id="PTHR40463">
    <property type="entry name" value="PH-RESPONSE REGULATOR PROTEIN PALC"/>
    <property type="match status" value="1"/>
</dbReference>
<feature type="compositionally biased region" description="Basic and acidic residues" evidence="4">
    <location>
        <begin position="859"/>
        <end position="872"/>
    </location>
</feature>
<dbReference type="STRING" id="1316194.A0A1Q5UGG7"/>
<comment type="subcellular location">
    <subcellularLocation>
        <location evidence="1">Membrane</location>
        <topology evidence="1">Multi-pass membrane protein</topology>
    </subcellularLocation>
</comment>
<dbReference type="GO" id="GO:0071467">
    <property type="term" value="P:cellular response to pH"/>
    <property type="evidence" value="ECO:0007669"/>
    <property type="project" value="InterPro"/>
</dbReference>
<feature type="region of interest" description="Disordered" evidence="4">
    <location>
        <begin position="813"/>
        <end position="872"/>
    </location>
</feature>
<gene>
    <name evidence="8" type="ORF">PENSUB_2854</name>
</gene>
<feature type="transmembrane region" description="Helical" evidence="5">
    <location>
        <begin position="172"/>
        <end position="192"/>
    </location>
</feature>
<dbReference type="PANTHER" id="PTHR40463:SF1">
    <property type="entry name" value="PH-RESPONSE REGULATOR PROTEIN PALC"/>
    <property type="match status" value="1"/>
</dbReference>
<feature type="transmembrane region" description="Helical" evidence="5">
    <location>
        <begin position="475"/>
        <end position="494"/>
    </location>
</feature>
<evidence type="ECO:0000313" key="9">
    <source>
        <dbReference type="Proteomes" id="UP000186955"/>
    </source>
</evidence>
<feature type="region of interest" description="Disordered" evidence="4">
    <location>
        <begin position="941"/>
        <end position="982"/>
    </location>
</feature>
<dbReference type="EMBL" id="MNBE01000276">
    <property type="protein sequence ID" value="OKP11552.1"/>
    <property type="molecule type" value="Genomic_DNA"/>
</dbReference>
<dbReference type="GO" id="GO:0005886">
    <property type="term" value="C:plasma membrane"/>
    <property type="evidence" value="ECO:0007669"/>
    <property type="project" value="TreeGrafter"/>
</dbReference>
<evidence type="ECO:0000256" key="1">
    <source>
        <dbReference type="ARBA" id="ARBA00004141"/>
    </source>
</evidence>
<feature type="transmembrane region" description="Helical" evidence="5">
    <location>
        <begin position="376"/>
        <end position="397"/>
    </location>
</feature>
<feature type="compositionally biased region" description="Low complexity" evidence="4">
    <location>
        <begin position="817"/>
        <end position="830"/>
    </location>
</feature>
<dbReference type="InterPro" id="IPR037505">
    <property type="entry name" value="pH-resp_palC"/>
</dbReference>
<feature type="transmembrane region" description="Helical" evidence="5">
    <location>
        <begin position="335"/>
        <end position="355"/>
    </location>
</feature>
<dbReference type="PROSITE" id="PS50850">
    <property type="entry name" value="MFS"/>
    <property type="match status" value="1"/>
</dbReference>
<dbReference type="Proteomes" id="UP000186955">
    <property type="component" value="Unassembled WGS sequence"/>
</dbReference>
<keyword evidence="5" id="KW-0472">Membrane</keyword>
<dbReference type="SUPFAM" id="SSF103473">
    <property type="entry name" value="MFS general substrate transporter"/>
    <property type="match status" value="1"/>
</dbReference>
<evidence type="ECO:0000259" key="7">
    <source>
        <dbReference type="PROSITE" id="PS51180"/>
    </source>
</evidence>
<dbReference type="Gene3D" id="1.20.1250.20">
    <property type="entry name" value="MFS general substrate transporter like domains"/>
    <property type="match status" value="1"/>
</dbReference>
<dbReference type="Pfam" id="PF07690">
    <property type="entry name" value="MFS_1"/>
    <property type="match status" value="1"/>
</dbReference>
<feature type="transmembrane region" description="Helical" evidence="5">
    <location>
        <begin position="417"/>
        <end position="434"/>
    </location>
</feature>
<feature type="domain" description="Major facilitator superfamily (MFS) profile" evidence="6">
    <location>
        <begin position="75"/>
        <end position="499"/>
    </location>
</feature>
<feature type="compositionally biased region" description="Basic and acidic residues" evidence="4">
    <location>
        <begin position="838"/>
        <end position="853"/>
    </location>
</feature>
<feature type="domain" description="BRO1" evidence="7">
    <location>
        <begin position="503"/>
        <end position="961"/>
    </location>
</feature>
<dbReference type="SMART" id="SM01041">
    <property type="entry name" value="BRO1"/>
    <property type="match status" value="1"/>
</dbReference>
<comment type="similarity">
    <text evidence="2">Belongs to the palC family.</text>
</comment>
<dbReference type="InterPro" id="IPR011701">
    <property type="entry name" value="MFS"/>
</dbReference>
<dbReference type="GO" id="GO:0022857">
    <property type="term" value="F:transmembrane transporter activity"/>
    <property type="evidence" value="ECO:0007669"/>
    <property type="project" value="InterPro"/>
</dbReference>
<evidence type="ECO:0000256" key="5">
    <source>
        <dbReference type="SAM" id="Phobius"/>
    </source>
</evidence>
<reference evidence="8 9" key="1">
    <citation type="submission" date="2016-10" db="EMBL/GenBank/DDBJ databases">
        <title>Genome sequence of the ascomycete fungus Penicillium subrubescens.</title>
        <authorList>
            <person name="De Vries R.P."/>
            <person name="Peng M."/>
            <person name="Dilokpimol A."/>
            <person name="Hilden K."/>
            <person name="Makela M.R."/>
            <person name="Grigoriev I."/>
            <person name="Riley R."/>
            <person name="Granchi Z."/>
        </authorList>
    </citation>
    <scope>NUCLEOTIDE SEQUENCE [LARGE SCALE GENOMIC DNA]</scope>
    <source>
        <strain evidence="8 9">CBS 132785</strain>
    </source>
</reference>
<dbReference type="InterPro" id="IPR004328">
    <property type="entry name" value="BRO1_dom"/>
</dbReference>
<feature type="compositionally biased region" description="Low complexity" evidence="4">
    <location>
        <begin position="959"/>
        <end position="969"/>
    </location>
</feature>
<evidence type="ECO:0000256" key="3">
    <source>
        <dbReference type="ARBA" id="ARBA00022193"/>
    </source>
</evidence>
<dbReference type="InterPro" id="IPR038499">
    <property type="entry name" value="BRO1_sf"/>
</dbReference>
<dbReference type="FunFam" id="1.20.1250.20:FF:000318">
    <property type="entry name" value="MFS multidrug transporter, putative"/>
    <property type="match status" value="1"/>
</dbReference>
<feature type="compositionally biased region" description="Polar residues" evidence="4">
    <location>
        <begin position="973"/>
        <end position="982"/>
    </location>
</feature>
<dbReference type="PROSITE" id="PS51180">
    <property type="entry name" value="BRO1"/>
    <property type="match status" value="1"/>
</dbReference>
<accession>A0A1Q5UGG7</accession>
<protein>
    <recommendedName>
        <fullName evidence="3">pH-response regulator protein palC</fullName>
    </recommendedName>
</protein>
<organism evidence="8 9">
    <name type="scientific">Penicillium subrubescens</name>
    <dbReference type="NCBI Taxonomy" id="1316194"/>
    <lineage>
        <taxon>Eukaryota</taxon>
        <taxon>Fungi</taxon>
        <taxon>Dikarya</taxon>
        <taxon>Ascomycota</taxon>
        <taxon>Pezizomycotina</taxon>
        <taxon>Eurotiomycetes</taxon>
        <taxon>Eurotiomycetidae</taxon>
        <taxon>Eurotiales</taxon>
        <taxon>Aspergillaceae</taxon>
        <taxon>Penicillium</taxon>
    </lineage>
</organism>
<feature type="transmembrane region" description="Helical" evidence="5">
    <location>
        <begin position="141"/>
        <end position="160"/>
    </location>
</feature>
<comment type="caution">
    <text evidence="8">The sequence shown here is derived from an EMBL/GenBank/DDBJ whole genome shotgun (WGS) entry which is preliminary data.</text>
</comment>
<evidence type="ECO:0000256" key="2">
    <source>
        <dbReference type="ARBA" id="ARBA00010997"/>
    </source>
</evidence>
<feature type="transmembrane region" description="Helical" evidence="5">
    <location>
        <begin position="292"/>
        <end position="315"/>
    </location>
</feature>
<feature type="transmembrane region" description="Helical" evidence="5">
    <location>
        <begin position="199"/>
        <end position="223"/>
    </location>
</feature>
<dbReference type="AlphaFoldDB" id="A0A1Q5UGG7"/>
<evidence type="ECO:0000256" key="4">
    <source>
        <dbReference type="SAM" id="MobiDB-lite"/>
    </source>
</evidence>
<dbReference type="InterPro" id="IPR020846">
    <property type="entry name" value="MFS_dom"/>
</dbReference>
<dbReference type="InterPro" id="IPR036259">
    <property type="entry name" value="MFS_trans_sf"/>
</dbReference>
<feature type="region of interest" description="Disordered" evidence="4">
    <location>
        <begin position="1"/>
        <end position="20"/>
    </location>
</feature>
<keyword evidence="9" id="KW-1185">Reference proteome</keyword>
<feature type="transmembrane region" description="Helical" evidence="5">
    <location>
        <begin position="229"/>
        <end position="248"/>
    </location>
</feature>
<feature type="transmembrane region" description="Helical" evidence="5">
    <location>
        <begin position="446"/>
        <end position="463"/>
    </location>
</feature>
<name>A0A1Q5UGG7_9EURO</name>
<proteinExistence type="inferred from homology"/>